<name>A0A8J2YVF0_9PROT</name>
<comment type="caution">
    <text evidence="1">The sequence shown here is derived from an EMBL/GenBank/DDBJ whole genome shotgun (WGS) entry which is preliminary data.</text>
</comment>
<dbReference type="Gene3D" id="1.10.530.10">
    <property type="match status" value="1"/>
</dbReference>
<dbReference type="SUPFAM" id="SSF53955">
    <property type="entry name" value="Lysozyme-like"/>
    <property type="match status" value="1"/>
</dbReference>
<gene>
    <name evidence="1" type="ORF">GCM10011611_31840</name>
</gene>
<sequence>MTKTASSAGTNITGVSIPDQIAAVARTPDAAGGHDFAELLAQVSGESAFKPHAVNKHTGAAGPFQFVKNTWLSLVKQHGEAMGVKPELLAQIKTDAHGRLTIANPQALKEVLDLRHDLSLSAKMAAKYLDENKAHLARILHREPSEAEVQISFLLGPSGAAHLINAAKNTPEAPVDQIMPKAVASNRSLFRDHQGHTMTAGQAVAHLAARYRADKAKFAAYTIPPAKPAPSKIDA</sequence>
<dbReference type="EMBL" id="BMJQ01000008">
    <property type="protein sequence ID" value="GGF23378.1"/>
    <property type="molecule type" value="Genomic_DNA"/>
</dbReference>
<keyword evidence="2" id="KW-1185">Reference proteome</keyword>
<evidence type="ECO:0000313" key="1">
    <source>
        <dbReference type="EMBL" id="GGF23378.1"/>
    </source>
</evidence>
<proteinExistence type="predicted"/>
<dbReference type="InterPro" id="IPR023346">
    <property type="entry name" value="Lysozyme-like_dom_sf"/>
</dbReference>
<dbReference type="Proteomes" id="UP000646365">
    <property type="component" value="Unassembled WGS sequence"/>
</dbReference>
<accession>A0A8J2YVF0</accession>
<protein>
    <recommendedName>
        <fullName evidence="3">Transglycosylase SLT domain-containing protein</fullName>
    </recommendedName>
</protein>
<evidence type="ECO:0008006" key="3">
    <source>
        <dbReference type="Google" id="ProtNLM"/>
    </source>
</evidence>
<evidence type="ECO:0000313" key="2">
    <source>
        <dbReference type="Proteomes" id="UP000646365"/>
    </source>
</evidence>
<dbReference type="AlphaFoldDB" id="A0A8J2YVF0"/>
<dbReference type="RefSeq" id="WP_189047486.1">
    <property type="nucleotide sequence ID" value="NZ_BMJQ01000008.1"/>
</dbReference>
<organism evidence="1 2">
    <name type="scientific">Aliidongia dinghuensis</name>
    <dbReference type="NCBI Taxonomy" id="1867774"/>
    <lineage>
        <taxon>Bacteria</taxon>
        <taxon>Pseudomonadati</taxon>
        <taxon>Pseudomonadota</taxon>
        <taxon>Alphaproteobacteria</taxon>
        <taxon>Rhodospirillales</taxon>
        <taxon>Dongiaceae</taxon>
        <taxon>Aliidongia</taxon>
    </lineage>
</organism>
<reference evidence="1" key="1">
    <citation type="journal article" date="2014" name="Int. J. Syst. Evol. Microbiol.">
        <title>Complete genome sequence of Corynebacterium casei LMG S-19264T (=DSM 44701T), isolated from a smear-ripened cheese.</title>
        <authorList>
            <consortium name="US DOE Joint Genome Institute (JGI-PGF)"/>
            <person name="Walter F."/>
            <person name="Albersmeier A."/>
            <person name="Kalinowski J."/>
            <person name="Ruckert C."/>
        </authorList>
    </citation>
    <scope>NUCLEOTIDE SEQUENCE</scope>
    <source>
        <strain evidence="1">CGMCC 1.15725</strain>
    </source>
</reference>
<reference evidence="1" key="2">
    <citation type="submission" date="2020-09" db="EMBL/GenBank/DDBJ databases">
        <authorList>
            <person name="Sun Q."/>
            <person name="Zhou Y."/>
        </authorList>
    </citation>
    <scope>NUCLEOTIDE SEQUENCE</scope>
    <source>
        <strain evidence="1">CGMCC 1.15725</strain>
    </source>
</reference>